<protein>
    <recommendedName>
        <fullName evidence="3">Lipoprotein</fullName>
    </recommendedName>
</protein>
<gene>
    <name evidence="1" type="ORF">GX576_03065</name>
</gene>
<accession>A0A7X7LU55</accession>
<evidence type="ECO:0008006" key="3">
    <source>
        <dbReference type="Google" id="ProtNLM"/>
    </source>
</evidence>
<proteinExistence type="predicted"/>
<sequence>MSTPVSKRIVTAAFAAALVGGLGACGEKSQVTVYEQGTYQGKADTAAWDGPAFKGDRAAWEAALKNRARGQNEYNRTE</sequence>
<dbReference type="AlphaFoldDB" id="A0A7X7LU55"/>
<reference evidence="1 2" key="1">
    <citation type="journal article" date="2020" name="Biotechnol. Biofuels">
        <title>New insights from the biogas microbiome by comprehensive genome-resolved metagenomics of nearly 1600 species originating from multiple anaerobic digesters.</title>
        <authorList>
            <person name="Campanaro S."/>
            <person name="Treu L."/>
            <person name="Rodriguez-R L.M."/>
            <person name="Kovalovszki A."/>
            <person name="Ziels R.M."/>
            <person name="Maus I."/>
            <person name="Zhu X."/>
            <person name="Kougias P.G."/>
            <person name="Basile A."/>
            <person name="Luo G."/>
            <person name="Schluter A."/>
            <person name="Konstantinidis K.T."/>
            <person name="Angelidaki I."/>
        </authorList>
    </citation>
    <scope>NUCLEOTIDE SEQUENCE [LARGE SCALE GENOMIC DNA]</scope>
    <source>
        <strain evidence="1">AS06rmzACSIP_256</strain>
    </source>
</reference>
<comment type="caution">
    <text evidence="1">The sequence shown here is derived from an EMBL/GenBank/DDBJ whole genome shotgun (WGS) entry which is preliminary data.</text>
</comment>
<dbReference type="Proteomes" id="UP000536534">
    <property type="component" value="Unassembled WGS sequence"/>
</dbReference>
<dbReference type="EMBL" id="JAAYYV010000080">
    <property type="protein sequence ID" value="NLF53385.1"/>
    <property type="molecule type" value="Genomic_DNA"/>
</dbReference>
<name>A0A7X7LU55_9RHOO</name>
<organism evidence="1 2">
    <name type="scientific">Thauera phenolivorans</name>
    <dbReference type="NCBI Taxonomy" id="1792543"/>
    <lineage>
        <taxon>Bacteria</taxon>
        <taxon>Pseudomonadati</taxon>
        <taxon>Pseudomonadota</taxon>
        <taxon>Betaproteobacteria</taxon>
        <taxon>Rhodocyclales</taxon>
        <taxon>Zoogloeaceae</taxon>
        <taxon>Thauera</taxon>
    </lineage>
</organism>
<dbReference type="PROSITE" id="PS51257">
    <property type="entry name" value="PROKAR_LIPOPROTEIN"/>
    <property type="match status" value="1"/>
</dbReference>
<evidence type="ECO:0000313" key="2">
    <source>
        <dbReference type="Proteomes" id="UP000536534"/>
    </source>
</evidence>
<evidence type="ECO:0000313" key="1">
    <source>
        <dbReference type="EMBL" id="NLF53385.1"/>
    </source>
</evidence>